<sequence length="407" mass="45695">MKKILIIGAGPAGCVAACHLANQGYEVTIVEKSKFPRFTIGESLLPVSMEHFEEVGLLPALEAAGFEVKSGALFTRGATEEIDISFSEYFTKGWTWTWQVPRDDFDHLIAQTTEQKGVEIHYESTIEKIDFQKDGVAASFRNGKEEVNDKYDFVIDSSGNAGVLSSILSIKKVSAQSGRRSLFTQVKDVRQSQFSRSKRITFDVLADDLWFWVIPFSNGKTSLGFVGDARWFEEDEDRDVQFAKLLQQSDNFKSRFEGLDYLFPVRGVEDYTCQAEQLFGDRFVMVGNTAGFIDPVFSSGVAMATSSGLLAAKLVDRQLSGETVDWSKEYAEYMKGAGEVFGAFVNTWYSGDLHEVFFHSNIRMDIKKQLTSVLAGYVWDTTNPFVVKKEKLIKTLAKVIKLENQFP</sequence>
<dbReference type="Pfam" id="PF01494">
    <property type="entry name" value="FAD_binding_3"/>
    <property type="match status" value="1"/>
</dbReference>
<feature type="domain" description="FAD-binding" evidence="1">
    <location>
        <begin position="3"/>
        <end position="306"/>
    </location>
</feature>
<dbReference type="EMBL" id="FWYF01000001">
    <property type="protein sequence ID" value="SMD32190.1"/>
    <property type="molecule type" value="Genomic_DNA"/>
</dbReference>
<dbReference type="OrthoDB" id="9806565at2"/>
<evidence type="ECO:0000313" key="3">
    <source>
        <dbReference type="Proteomes" id="UP000192472"/>
    </source>
</evidence>
<dbReference type="SUPFAM" id="SSF51905">
    <property type="entry name" value="FAD/NAD(P)-binding domain"/>
    <property type="match status" value="1"/>
</dbReference>
<dbReference type="PANTHER" id="PTHR43747">
    <property type="entry name" value="FAD-BINDING PROTEIN"/>
    <property type="match status" value="1"/>
</dbReference>
<dbReference type="InterPro" id="IPR050816">
    <property type="entry name" value="Flavin-dep_Halogenase_NPB"/>
</dbReference>
<name>A0A1W2G688_REIFA</name>
<dbReference type="RefSeq" id="WP_084370869.1">
    <property type="nucleotide sequence ID" value="NZ_FWYF01000001.1"/>
</dbReference>
<dbReference type="AlphaFoldDB" id="A0A1W2G688"/>
<keyword evidence="3" id="KW-1185">Reference proteome</keyword>
<accession>A0A1W2G688</accession>
<organism evidence="2 3">
    <name type="scientific">Reichenbachiella faecimaris</name>
    <dbReference type="NCBI Taxonomy" id="692418"/>
    <lineage>
        <taxon>Bacteria</taxon>
        <taxon>Pseudomonadati</taxon>
        <taxon>Bacteroidota</taxon>
        <taxon>Cytophagia</taxon>
        <taxon>Cytophagales</taxon>
        <taxon>Reichenbachiellaceae</taxon>
        <taxon>Reichenbachiella</taxon>
    </lineage>
</organism>
<dbReference type="STRING" id="692418.SAMN04488029_0532"/>
<dbReference type="PRINTS" id="PR00469">
    <property type="entry name" value="PNDRDTASEII"/>
</dbReference>
<evidence type="ECO:0000313" key="2">
    <source>
        <dbReference type="EMBL" id="SMD32190.1"/>
    </source>
</evidence>
<proteinExistence type="predicted"/>
<gene>
    <name evidence="2" type="ORF">SAMN04488029_0532</name>
</gene>
<protein>
    <submittedName>
        <fullName evidence="2">Dehydrogenase (Flavoprotein)</fullName>
    </submittedName>
</protein>
<dbReference type="Proteomes" id="UP000192472">
    <property type="component" value="Unassembled WGS sequence"/>
</dbReference>
<dbReference type="PANTHER" id="PTHR43747:SF1">
    <property type="entry name" value="SLR1998 PROTEIN"/>
    <property type="match status" value="1"/>
</dbReference>
<dbReference type="Gene3D" id="3.50.50.60">
    <property type="entry name" value="FAD/NAD(P)-binding domain"/>
    <property type="match status" value="1"/>
</dbReference>
<evidence type="ECO:0000259" key="1">
    <source>
        <dbReference type="Pfam" id="PF01494"/>
    </source>
</evidence>
<reference evidence="2 3" key="1">
    <citation type="submission" date="2017-04" db="EMBL/GenBank/DDBJ databases">
        <authorList>
            <person name="Afonso C.L."/>
            <person name="Miller P.J."/>
            <person name="Scott M.A."/>
            <person name="Spackman E."/>
            <person name="Goraichik I."/>
            <person name="Dimitrov K.M."/>
            <person name="Suarez D.L."/>
            <person name="Swayne D.E."/>
        </authorList>
    </citation>
    <scope>NUCLEOTIDE SEQUENCE [LARGE SCALE GENOMIC DNA]</scope>
    <source>
        <strain evidence="2 3">DSM 26133</strain>
    </source>
</reference>
<dbReference type="InterPro" id="IPR036188">
    <property type="entry name" value="FAD/NAD-bd_sf"/>
</dbReference>
<dbReference type="InterPro" id="IPR002938">
    <property type="entry name" value="FAD-bd"/>
</dbReference>
<dbReference type="GO" id="GO:0071949">
    <property type="term" value="F:FAD binding"/>
    <property type="evidence" value="ECO:0007669"/>
    <property type="project" value="InterPro"/>
</dbReference>